<comment type="caution">
    <text evidence="1">The sequence shown here is derived from an EMBL/GenBank/DDBJ whole genome shotgun (WGS) entry which is preliminary data.</text>
</comment>
<dbReference type="PANTHER" id="PTHR47205:SF1">
    <property type="entry name" value="OS07G0599000 PROTEIN"/>
    <property type="match status" value="1"/>
</dbReference>
<dbReference type="InterPro" id="IPR044605">
    <property type="entry name" value="At1g26460-like"/>
</dbReference>
<name>A0AAW2IZA5_SESRA</name>
<gene>
    <name evidence="1" type="ORF">Sradi_7117400</name>
</gene>
<protein>
    <submittedName>
        <fullName evidence="1">Pentatricopeptide repeat-containing protein, mitochondrial</fullName>
    </submittedName>
</protein>
<dbReference type="PANTHER" id="PTHR47205">
    <property type="entry name" value="OS07G0599000 PROTEIN"/>
    <property type="match status" value="1"/>
</dbReference>
<proteinExistence type="predicted"/>
<evidence type="ECO:0000313" key="1">
    <source>
        <dbReference type="EMBL" id="KAL0287729.1"/>
    </source>
</evidence>
<dbReference type="AlphaFoldDB" id="A0AAW2IZA5"/>
<reference evidence="1" key="2">
    <citation type="journal article" date="2024" name="Plant">
        <title>Genomic evolution and insights into agronomic trait innovations of Sesamum species.</title>
        <authorList>
            <person name="Miao H."/>
            <person name="Wang L."/>
            <person name="Qu L."/>
            <person name="Liu H."/>
            <person name="Sun Y."/>
            <person name="Le M."/>
            <person name="Wang Q."/>
            <person name="Wei S."/>
            <person name="Zheng Y."/>
            <person name="Lin W."/>
            <person name="Duan Y."/>
            <person name="Cao H."/>
            <person name="Xiong S."/>
            <person name="Wang X."/>
            <person name="Wei L."/>
            <person name="Li C."/>
            <person name="Ma Q."/>
            <person name="Ju M."/>
            <person name="Zhao R."/>
            <person name="Li G."/>
            <person name="Mu C."/>
            <person name="Tian Q."/>
            <person name="Mei H."/>
            <person name="Zhang T."/>
            <person name="Gao T."/>
            <person name="Zhang H."/>
        </authorList>
    </citation>
    <scope>NUCLEOTIDE SEQUENCE</scope>
    <source>
        <strain evidence="1">G02</strain>
    </source>
</reference>
<dbReference type="EMBL" id="JACGWJ010000848">
    <property type="protein sequence ID" value="KAL0287729.1"/>
    <property type="molecule type" value="Genomic_DNA"/>
</dbReference>
<reference evidence="1" key="1">
    <citation type="submission" date="2020-06" db="EMBL/GenBank/DDBJ databases">
        <authorList>
            <person name="Li T."/>
            <person name="Hu X."/>
            <person name="Zhang T."/>
            <person name="Song X."/>
            <person name="Zhang H."/>
            <person name="Dai N."/>
            <person name="Sheng W."/>
            <person name="Hou X."/>
            <person name="Wei L."/>
        </authorList>
    </citation>
    <scope>NUCLEOTIDE SEQUENCE</scope>
    <source>
        <strain evidence="1">G02</strain>
        <tissue evidence="1">Leaf</tissue>
    </source>
</reference>
<sequence>MDAQTGKEYKDSLPDDESYDLIVGYVVNECIFLRCVQSCVNNGRLDTLVSIIRDARKWIRTNLYALLGTYAIAMQSDKNKLTYYALEFMAKWIARGENASPAVLLSLDEGLVVSAPRTVCRTYLGSQGLVTPKEGS</sequence>
<accession>A0AAW2IZA5</accession>
<organism evidence="1">
    <name type="scientific">Sesamum radiatum</name>
    <name type="common">Black benniseed</name>
    <dbReference type="NCBI Taxonomy" id="300843"/>
    <lineage>
        <taxon>Eukaryota</taxon>
        <taxon>Viridiplantae</taxon>
        <taxon>Streptophyta</taxon>
        <taxon>Embryophyta</taxon>
        <taxon>Tracheophyta</taxon>
        <taxon>Spermatophyta</taxon>
        <taxon>Magnoliopsida</taxon>
        <taxon>eudicotyledons</taxon>
        <taxon>Gunneridae</taxon>
        <taxon>Pentapetalae</taxon>
        <taxon>asterids</taxon>
        <taxon>lamiids</taxon>
        <taxon>Lamiales</taxon>
        <taxon>Pedaliaceae</taxon>
        <taxon>Sesamum</taxon>
    </lineage>
</organism>